<organism evidence="1">
    <name type="scientific">viral metagenome</name>
    <dbReference type="NCBI Taxonomy" id="1070528"/>
    <lineage>
        <taxon>unclassified sequences</taxon>
        <taxon>metagenomes</taxon>
        <taxon>organismal metagenomes</taxon>
    </lineage>
</organism>
<evidence type="ECO:0000313" key="1">
    <source>
        <dbReference type="EMBL" id="QHT77043.1"/>
    </source>
</evidence>
<proteinExistence type="predicted"/>
<dbReference type="AlphaFoldDB" id="A0A6C0HAN8"/>
<name>A0A6C0HAN8_9ZZZZ</name>
<dbReference type="SUPFAM" id="SSF53335">
    <property type="entry name" value="S-adenosyl-L-methionine-dependent methyltransferases"/>
    <property type="match status" value="1"/>
</dbReference>
<accession>A0A6C0HAN8</accession>
<dbReference type="Gene3D" id="3.40.50.150">
    <property type="entry name" value="Vaccinia Virus protein VP39"/>
    <property type="match status" value="1"/>
</dbReference>
<protein>
    <recommendedName>
        <fullName evidence="2">Methyltransferase domain-containing protein</fullName>
    </recommendedName>
</protein>
<reference evidence="1" key="1">
    <citation type="journal article" date="2020" name="Nature">
        <title>Giant virus diversity and host interactions through global metagenomics.</title>
        <authorList>
            <person name="Schulz F."/>
            <person name="Roux S."/>
            <person name="Paez-Espino D."/>
            <person name="Jungbluth S."/>
            <person name="Walsh D.A."/>
            <person name="Denef V.J."/>
            <person name="McMahon K.D."/>
            <person name="Konstantinidis K.T."/>
            <person name="Eloe-Fadrosh E.A."/>
            <person name="Kyrpides N.C."/>
            <person name="Woyke T."/>
        </authorList>
    </citation>
    <scope>NUCLEOTIDE SEQUENCE</scope>
    <source>
        <strain evidence="1">GVMAG-M-3300023179-86</strain>
    </source>
</reference>
<dbReference type="EMBL" id="MN739916">
    <property type="protein sequence ID" value="QHT77043.1"/>
    <property type="molecule type" value="Genomic_DNA"/>
</dbReference>
<sequence>MEQLVLFSAGSMNDHSHQHLWLKGASLFIPQINKLLEHTNYNFDIVDIEKFENNNSTLLGNILKKNKSDKSTGHNYHILYSFIFNKIGGDINILEIGLGTNNPHIVSSMGHGGTPGASLYSFREYLPNARIYGGDVDKDILFDSDRIKTCFVDQLDITTFENFSNIFGKIKYDLIIDDGLHSIGANLNTLLYALENINENGWIVIEDIHIINNWKSIDFILKSSNKFKTYIVKSKIAHLYVINKL</sequence>
<evidence type="ECO:0008006" key="2">
    <source>
        <dbReference type="Google" id="ProtNLM"/>
    </source>
</evidence>
<dbReference type="InterPro" id="IPR029063">
    <property type="entry name" value="SAM-dependent_MTases_sf"/>
</dbReference>